<feature type="domain" description="GFO/IDH/MocA-like oxidoreductase" evidence="12">
    <location>
        <begin position="135"/>
        <end position="246"/>
    </location>
</feature>
<evidence type="ECO:0000256" key="6">
    <source>
        <dbReference type="ARBA" id="ARBA00042926"/>
    </source>
</evidence>
<dbReference type="SUPFAM" id="SSF51735">
    <property type="entry name" value="NAD(P)-binding Rossmann-fold domains"/>
    <property type="match status" value="1"/>
</dbReference>
<evidence type="ECO:0000256" key="1">
    <source>
        <dbReference type="ARBA" id="ARBA00010928"/>
    </source>
</evidence>
<dbReference type="PANTHER" id="PTHR22604">
    <property type="entry name" value="OXIDOREDUCTASES"/>
    <property type="match status" value="1"/>
</dbReference>
<evidence type="ECO:0000313" key="14">
    <source>
        <dbReference type="Proteomes" id="UP001154114"/>
    </source>
</evidence>
<dbReference type="Proteomes" id="UP001154114">
    <property type="component" value="Chromosome 2"/>
</dbReference>
<evidence type="ECO:0000256" key="4">
    <source>
        <dbReference type="ARBA" id="ARBA00038984"/>
    </source>
</evidence>
<dbReference type="Pfam" id="PF01408">
    <property type="entry name" value="GFO_IDH_MocA"/>
    <property type="match status" value="1"/>
</dbReference>
<dbReference type="Pfam" id="PF22725">
    <property type="entry name" value="GFO_IDH_MocA_C3"/>
    <property type="match status" value="1"/>
</dbReference>
<evidence type="ECO:0000256" key="8">
    <source>
        <dbReference type="ARBA" id="ARBA00043025"/>
    </source>
</evidence>
<sequence>MTLRWGIVSAGLISGDFANAMNTFPDKGDQVIAAVAARDISKAEEFAKTYNIAKVFGSYEALAKSKDIDIAYIGTLNPYHYELSKLFLENGKHVLCEKPLCLNAKQSESLIKLAKKKNLFLMEAIWSRFSPAYLDLEKELESGKLGEPRLVEGNFGFVCESDRMFKKVYGGGAILDIGIYLLQLSQYVFKEEPQKVTTIGSLCEDGVDVSETVILEYSGGRRAVLNVDSTLDISIKATVYGTKGRYVLHEPFHFPLETTVSDGSKKSFPIHTSSIPYNFGANSAGLVYQTVNIAKCIREGKIESPRMSHKESLLLAKLMDTVRKQLGAHFDADDIEYP</sequence>
<evidence type="ECO:0000256" key="3">
    <source>
        <dbReference type="ARBA" id="ARBA00038853"/>
    </source>
</evidence>
<comment type="similarity">
    <text evidence="1">Belongs to the Gfo/Idh/MocA family.</text>
</comment>
<evidence type="ECO:0000256" key="10">
    <source>
        <dbReference type="ARBA" id="ARBA00049233"/>
    </source>
</evidence>
<dbReference type="InterPro" id="IPR000683">
    <property type="entry name" value="Gfo/Idh/MocA-like_OxRdtase_N"/>
</dbReference>
<dbReference type="InterPro" id="IPR050984">
    <property type="entry name" value="Gfo/Idh/MocA_domain"/>
</dbReference>
<organism evidence="13 14">
    <name type="scientific">Chrysodeixis includens</name>
    <name type="common">Soybean looper</name>
    <name type="synonym">Pseudoplusia includens</name>
    <dbReference type="NCBI Taxonomy" id="689277"/>
    <lineage>
        <taxon>Eukaryota</taxon>
        <taxon>Metazoa</taxon>
        <taxon>Ecdysozoa</taxon>
        <taxon>Arthropoda</taxon>
        <taxon>Hexapoda</taxon>
        <taxon>Insecta</taxon>
        <taxon>Pterygota</taxon>
        <taxon>Neoptera</taxon>
        <taxon>Endopterygota</taxon>
        <taxon>Lepidoptera</taxon>
        <taxon>Glossata</taxon>
        <taxon>Ditrysia</taxon>
        <taxon>Noctuoidea</taxon>
        <taxon>Noctuidae</taxon>
        <taxon>Plusiinae</taxon>
        <taxon>Chrysodeixis</taxon>
    </lineage>
</organism>
<dbReference type="GO" id="GO:0047115">
    <property type="term" value="F:trans-1,2-dihydrobenzene-1,2-diol dehydrogenase activity"/>
    <property type="evidence" value="ECO:0007669"/>
    <property type="project" value="UniProtKB-EC"/>
</dbReference>
<dbReference type="AlphaFoldDB" id="A0A9N8KYS5"/>
<dbReference type="EC" id="1.1.1.179" evidence="4"/>
<accession>A0A9N8KYS5</accession>
<proteinExistence type="inferred from homology"/>
<dbReference type="PANTHER" id="PTHR22604:SF105">
    <property type="entry name" value="TRANS-1,2-DIHYDROBENZENE-1,2-DIOL DEHYDROGENASE"/>
    <property type="match status" value="1"/>
</dbReference>
<feature type="domain" description="Gfo/Idh/MocA-like oxidoreductase N-terminal" evidence="11">
    <location>
        <begin position="3"/>
        <end position="122"/>
    </location>
</feature>
<comment type="catalytic activity">
    <reaction evidence="9">
        <text>(1R,2R)-1,2-dihydrobenzene-1,2-diol + NADP(+) = catechol + NADPH + H(+)</text>
        <dbReference type="Rhea" id="RHEA:16729"/>
        <dbReference type="ChEBI" id="CHEBI:10702"/>
        <dbReference type="ChEBI" id="CHEBI:15378"/>
        <dbReference type="ChEBI" id="CHEBI:18135"/>
        <dbReference type="ChEBI" id="CHEBI:57783"/>
        <dbReference type="ChEBI" id="CHEBI:58349"/>
        <dbReference type="EC" id="1.3.1.20"/>
    </reaction>
</comment>
<keyword evidence="2" id="KW-0560">Oxidoreductase</keyword>
<evidence type="ECO:0000259" key="11">
    <source>
        <dbReference type="Pfam" id="PF01408"/>
    </source>
</evidence>
<comment type="catalytic activity">
    <reaction evidence="10">
        <text>D-xylose + NADP(+) = D-xylono-1,5-lactone + NADPH + H(+)</text>
        <dbReference type="Rhea" id="RHEA:22000"/>
        <dbReference type="ChEBI" id="CHEBI:15378"/>
        <dbReference type="ChEBI" id="CHEBI:15867"/>
        <dbReference type="ChEBI" id="CHEBI:53455"/>
        <dbReference type="ChEBI" id="CHEBI:57783"/>
        <dbReference type="ChEBI" id="CHEBI:58349"/>
        <dbReference type="EC" id="1.1.1.179"/>
    </reaction>
</comment>
<gene>
    <name evidence="13" type="ORF">CINC_LOCUS5783</name>
</gene>
<evidence type="ECO:0000256" key="2">
    <source>
        <dbReference type="ARBA" id="ARBA00023002"/>
    </source>
</evidence>
<protein>
    <recommendedName>
        <fullName evidence="5">Trans-1,2-dihydrobenzene-1,2-diol dehydrogenase</fullName>
        <ecNumber evidence="4">1.1.1.179</ecNumber>
        <ecNumber evidence="3">1.3.1.20</ecNumber>
    </recommendedName>
    <alternativeName>
        <fullName evidence="8">D-xylose 1-dehydrogenase</fullName>
    </alternativeName>
    <alternativeName>
        <fullName evidence="7">D-xylose-NADP dehydrogenase</fullName>
    </alternativeName>
    <alternativeName>
        <fullName evidence="6">Dimeric dihydrodiol dehydrogenase</fullName>
    </alternativeName>
</protein>
<dbReference type="InterPro" id="IPR036291">
    <property type="entry name" value="NAD(P)-bd_dom_sf"/>
</dbReference>
<dbReference type="SUPFAM" id="SSF55347">
    <property type="entry name" value="Glyceraldehyde-3-phosphate dehydrogenase-like, C-terminal domain"/>
    <property type="match status" value="1"/>
</dbReference>
<evidence type="ECO:0000256" key="9">
    <source>
        <dbReference type="ARBA" id="ARBA00047423"/>
    </source>
</evidence>
<evidence type="ECO:0000259" key="12">
    <source>
        <dbReference type="Pfam" id="PF22725"/>
    </source>
</evidence>
<dbReference type="EC" id="1.3.1.20" evidence="3"/>
<dbReference type="Gene3D" id="3.30.360.10">
    <property type="entry name" value="Dihydrodipicolinate Reductase, domain 2"/>
    <property type="match status" value="1"/>
</dbReference>
<name>A0A9N8KYS5_CHRIL</name>
<evidence type="ECO:0000313" key="13">
    <source>
        <dbReference type="EMBL" id="CAD0194934.1"/>
    </source>
</evidence>
<dbReference type="InterPro" id="IPR055170">
    <property type="entry name" value="GFO_IDH_MocA-like_dom"/>
</dbReference>
<dbReference type="GO" id="GO:0000166">
    <property type="term" value="F:nucleotide binding"/>
    <property type="evidence" value="ECO:0007669"/>
    <property type="project" value="InterPro"/>
</dbReference>
<dbReference type="OrthoDB" id="2129491at2759"/>
<reference evidence="13" key="1">
    <citation type="submission" date="2021-12" db="EMBL/GenBank/DDBJ databases">
        <authorList>
            <person name="King R."/>
        </authorList>
    </citation>
    <scope>NUCLEOTIDE SEQUENCE</scope>
</reference>
<dbReference type="Gene3D" id="3.40.50.720">
    <property type="entry name" value="NAD(P)-binding Rossmann-like Domain"/>
    <property type="match status" value="1"/>
</dbReference>
<evidence type="ECO:0000256" key="7">
    <source>
        <dbReference type="ARBA" id="ARBA00042988"/>
    </source>
</evidence>
<dbReference type="EMBL" id="LR824005">
    <property type="protein sequence ID" value="CAD0194934.1"/>
    <property type="molecule type" value="Genomic_DNA"/>
</dbReference>
<keyword evidence="14" id="KW-1185">Reference proteome</keyword>
<evidence type="ECO:0000256" key="5">
    <source>
        <dbReference type="ARBA" id="ARBA00040603"/>
    </source>
</evidence>
<dbReference type="GO" id="GO:0047837">
    <property type="term" value="F:D-xylose 1-dehydrogenase (NADP+) activity"/>
    <property type="evidence" value="ECO:0007669"/>
    <property type="project" value="UniProtKB-EC"/>
</dbReference>